<evidence type="ECO:0000256" key="1">
    <source>
        <dbReference type="ARBA" id="ARBA00000312"/>
    </source>
</evidence>
<evidence type="ECO:0000256" key="15">
    <source>
        <dbReference type="PIRSR" id="PIRSR006135-1"/>
    </source>
</evidence>
<sequence>MKHLILGGARSGKSNYAEQLAQTSNKQVIYIATGSAGDDEMLERISKHQAERPRYWETIEEPILIADVLAQYASTNNYLIVDCLTLWLSNILFNTRGEYQEDIFLQQKQALLEIVPDLHTDIAFVSNEVGLGVVSVDAMTRRFVDEAGKLHQQLAKICSHVTLVTAGLPLALKH</sequence>
<comment type="catalytic activity">
    <reaction evidence="1 14">
        <text>adenosylcob(III)inamide + ATP = adenosylcob(III)inamide phosphate + ADP + H(+)</text>
        <dbReference type="Rhea" id="RHEA:15769"/>
        <dbReference type="ChEBI" id="CHEBI:2480"/>
        <dbReference type="ChEBI" id="CHEBI:15378"/>
        <dbReference type="ChEBI" id="CHEBI:30616"/>
        <dbReference type="ChEBI" id="CHEBI:58502"/>
        <dbReference type="ChEBI" id="CHEBI:456216"/>
        <dbReference type="EC" id="2.7.1.156"/>
    </reaction>
</comment>
<evidence type="ECO:0000313" key="17">
    <source>
        <dbReference type="EMBL" id="OQK17638.1"/>
    </source>
</evidence>
<evidence type="ECO:0000256" key="12">
    <source>
        <dbReference type="ARBA" id="ARBA00022840"/>
    </source>
</evidence>
<comment type="similarity">
    <text evidence="7 14">Belongs to the CobU/CobP family.</text>
</comment>
<feature type="binding site" evidence="16">
    <location>
        <position position="82"/>
    </location>
    <ligand>
        <name>GTP</name>
        <dbReference type="ChEBI" id="CHEBI:37565"/>
    </ligand>
</feature>
<dbReference type="EC" id="2.7.1.156" evidence="14"/>
<evidence type="ECO:0000313" key="18">
    <source>
        <dbReference type="Proteomes" id="UP000191980"/>
    </source>
</evidence>
<evidence type="ECO:0000256" key="5">
    <source>
        <dbReference type="ARBA" id="ARBA00004692"/>
    </source>
</evidence>
<evidence type="ECO:0000256" key="3">
    <source>
        <dbReference type="ARBA" id="ARBA00001522"/>
    </source>
</evidence>
<dbReference type="RefSeq" id="WP_080522248.1">
    <property type="nucleotide sequence ID" value="NZ_LPUF01000001.1"/>
</dbReference>
<reference evidence="17 18" key="1">
    <citation type="submission" date="2015-12" db="EMBL/GenBank/DDBJ databases">
        <authorList>
            <person name="Shamseldin A."/>
            <person name="Moawad H."/>
            <person name="Abd El-Rahim W.M."/>
            <person name="Sadowsky M.J."/>
        </authorList>
    </citation>
    <scope>NUCLEOTIDE SEQUENCE [LARGE SCALE GENOMIC DNA]</scope>
    <source>
        <strain evidence="17 18">WF1</strain>
    </source>
</reference>
<evidence type="ECO:0000256" key="2">
    <source>
        <dbReference type="ARBA" id="ARBA00000711"/>
    </source>
</evidence>
<dbReference type="Gene3D" id="3.40.50.300">
    <property type="entry name" value="P-loop containing nucleotide triphosphate hydrolases"/>
    <property type="match status" value="1"/>
</dbReference>
<comment type="pathway">
    <text evidence="5 14">Cofactor biosynthesis; adenosylcobalamin biosynthesis; adenosylcobalamin from cob(II)yrinate a,c-diamide: step 6/7.</text>
</comment>
<evidence type="ECO:0000256" key="8">
    <source>
        <dbReference type="ARBA" id="ARBA00022573"/>
    </source>
</evidence>
<comment type="function">
    <text evidence="4 14">Catalyzes ATP-dependent phosphorylation of adenosylcobinamide and addition of GMP to adenosylcobinamide phosphate.</text>
</comment>
<evidence type="ECO:0000256" key="13">
    <source>
        <dbReference type="ARBA" id="ARBA00023134"/>
    </source>
</evidence>
<keyword evidence="13 14" id="KW-0342">GTP-binding</keyword>
<dbReference type="NCBIfam" id="NF004469">
    <property type="entry name" value="PRK05800.1"/>
    <property type="match status" value="1"/>
</dbReference>
<dbReference type="EMBL" id="LPUF01000001">
    <property type="protein sequence ID" value="OQK17638.1"/>
    <property type="molecule type" value="Genomic_DNA"/>
</dbReference>
<dbReference type="OrthoDB" id="9788370at2"/>
<comment type="pathway">
    <text evidence="6 14">Cofactor biosynthesis; adenosylcobalamin biosynthesis; adenosylcobalamin from cob(II)yrinate a,c-diamide: step 5/7.</text>
</comment>
<evidence type="ECO:0000256" key="14">
    <source>
        <dbReference type="PIRNR" id="PIRNR006135"/>
    </source>
</evidence>
<comment type="catalytic activity">
    <reaction evidence="3">
        <text>adenosylcob(III)inamide + GTP = adenosylcob(III)inamide phosphate + GDP + H(+)</text>
        <dbReference type="Rhea" id="RHEA:15765"/>
        <dbReference type="ChEBI" id="CHEBI:2480"/>
        <dbReference type="ChEBI" id="CHEBI:15378"/>
        <dbReference type="ChEBI" id="CHEBI:37565"/>
        <dbReference type="ChEBI" id="CHEBI:58189"/>
        <dbReference type="ChEBI" id="CHEBI:58502"/>
        <dbReference type="EC" id="2.7.1.156"/>
    </reaction>
</comment>
<keyword evidence="12 14" id="KW-0067">ATP-binding</keyword>
<dbReference type="GO" id="GO:0043752">
    <property type="term" value="F:adenosylcobinamide kinase activity"/>
    <property type="evidence" value="ECO:0007669"/>
    <property type="project" value="UniProtKB-EC"/>
</dbReference>
<dbReference type="PANTHER" id="PTHR34848:SF1">
    <property type="entry name" value="BIFUNCTIONAL ADENOSYLCOBALAMIN BIOSYNTHESIS PROTEIN COBU"/>
    <property type="match status" value="1"/>
</dbReference>
<dbReference type="GO" id="GO:0009236">
    <property type="term" value="P:cobalamin biosynthetic process"/>
    <property type="evidence" value="ECO:0007669"/>
    <property type="project" value="UniProtKB-UniRule"/>
</dbReference>
<feature type="binding site" evidence="16">
    <location>
        <begin position="32"/>
        <end position="34"/>
    </location>
    <ligand>
        <name>GTP</name>
        <dbReference type="ChEBI" id="CHEBI:37565"/>
    </ligand>
</feature>
<evidence type="ECO:0000256" key="10">
    <source>
        <dbReference type="ARBA" id="ARBA00022741"/>
    </source>
</evidence>
<dbReference type="PANTHER" id="PTHR34848">
    <property type="match status" value="1"/>
</dbReference>
<organism evidence="17 18">
    <name type="scientific">Methyloprofundus sedimenti</name>
    <dbReference type="NCBI Taxonomy" id="1420851"/>
    <lineage>
        <taxon>Bacteria</taxon>
        <taxon>Pseudomonadati</taxon>
        <taxon>Pseudomonadota</taxon>
        <taxon>Gammaproteobacteria</taxon>
        <taxon>Methylococcales</taxon>
        <taxon>Methylococcaceae</taxon>
        <taxon>Methyloprofundus</taxon>
    </lineage>
</organism>
<feature type="binding site" evidence="16">
    <location>
        <position position="60"/>
    </location>
    <ligand>
        <name>GTP</name>
        <dbReference type="ChEBI" id="CHEBI:37565"/>
    </ligand>
</feature>
<comment type="catalytic activity">
    <reaction evidence="2 14">
        <text>adenosylcob(III)inamide phosphate + GTP + H(+) = adenosylcob(III)inamide-GDP + diphosphate</text>
        <dbReference type="Rhea" id="RHEA:22712"/>
        <dbReference type="ChEBI" id="CHEBI:15378"/>
        <dbReference type="ChEBI" id="CHEBI:33019"/>
        <dbReference type="ChEBI" id="CHEBI:37565"/>
        <dbReference type="ChEBI" id="CHEBI:58502"/>
        <dbReference type="ChEBI" id="CHEBI:60487"/>
        <dbReference type="EC" id="2.7.7.62"/>
    </reaction>
</comment>
<dbReference type="InterPro" id="IPR003203">
    <property type="entry name" value="CobU/CobP"/>
</dbReference>
<gene>
    <name evidence="17" type="ORF">AU255_07170</name>
</gene>
<dbReference type="GO" id="GO:0005524">
    <property type="term" value="F:ATP binding"/>
    <property type="evidence" value="ECO:0007669"/>
    <property type="project" value="UniProtKB-UniRule"/>
</dbReference>
<evidence type="ECO:0000256" key="16">
    <source>
        <dbReference type="PIRSR" id="PIRSR006135-2"/>
    </source>
</evidence>
<dbReference type="CDD" id="cd00544">
    <property type="entry name" value="CobU"/>
    <property type="match status" value="1"/>
</dbReference>
<name>A0A1V8M7Y6_9GAMM</name>
<evidence type="ECO:0000256" key="4">
    <source>
        <dbReference type="ARBA" id="ARBA00003889"/>
    </source>
</evidence>
<evidence type="ECO:0000256" key="7">
    <source>
        <dbReference type="ARBA" id="ARBA00007490"/>
    </source>
</evidence>
<keyword evidence="11 14" id="KW-0418">Kinase</keyword>
<accession>A0A1V8M7Y6</accession>
<keyword evidence="10 14" id="KW-0547">Nucleotide-binding</keyword>
<evidence type="ECO:0000256" key="9">
    <source>
        <dbReference type="ARBA" id="ARBA00022679"/>
    </source>
</evidence>
<keyword evidence="18" id="KW-1185">Reference proteome</keyword>
<dbReference type="EC" id="2.7.7.62" evidence="14"/>
<evidence type="ECO:0000256" key="6">
    <source>
        <dbReference type="ARBA" id="ARBA00005159"/>
    </source>
</evidence>
<dbReference type="Pfam" id="PF02283">
    <property type="entry name" value="CobU"/>
    <property type="match status" value="1"/>
</dbReference>
<dbReference type="STRING" id="1420851.AU255_07170"/>
<evidence type="ECO:0000256" key="11">
    <source>
        <dbReference type="ARBA" id="ARBA00022777"/>
    </source>
</evidence>
<dbReference type="GO" id="GO:0005525">
    <property type="term" value="F:GTP binding"/>
    <property type="evidence" value="ECO:0007669"/>
    <property type="project" value="UniProtKB-UniRule"/>
</dbReference>
<proteinExistence type="inferred from homology"/>
<dbReference type="SUPFAM" id="SSF52540">
    <property type="entry name" value="P-loop containing nucleoside triphosphate hydrolases"/>
    <property type="match status" value="1"/>
</dbReference>
<dbReference type="UniPathway" id="UPA00148">
    <property type="reaction ID" value="UER00236"/>
</dbReference>
<dbReference type="Proteomes" id="UP000191980">
    <property type="component" value="Unassembled WGS sequence"/>
</dbReference>
<keyword evidence="8 14" id="KW-0169">Cobalamin biosynthesis</keyword>
<dbReference type="InterPro" id="IPR027417">
    <property type="entry name" value="P-loop_NTPase"/>
</dbReference>
<protein>
    <recommendedName>
        <fullName evidence="14">Bifunctional adenosylcobalamin biosynthesis protein</fullName>
        <ecNumber evidence="14">2.7.1.156</ecNumber>
        <ecNumber evidence="14">2.7.7.62</ecNumber>
    </recommendedName>
</protein>
<comment type="caution">
    <text evidence="17">The sequence shown here is derived from an EMBL/GenBank/DDBJ whole genome shotgun (WGS) entry which is preliminary data.</text>
</comment>
<keyword evidence="9 14" id="KW-0808">Transferase</keyword>
<dbReference type="AlphaFoldDB" id="A0A1V8M7Y6"/>
<dbReference type="PIRSF" id="PIRSF006135">
    <property type="entry name" value="CobU"/>
    <property type="match status" value="1"/>
</dbReference>
<feature type="binding site" evidence="16">
    <location>
        <begin position="7"/>
        <end position="14"/>
    </location>
    <ligand>
        <name>GTP</name>
        <dbReference type="ChEBI" id="CHEBI:37565"/>
    </ligand>
</feature>
<dbReference type="GO" id="GO:0008820">
    <property type="term" value="F:cobinamide phosphate guanylyltransferase activity"/>
    <property type="evidence" value="ECO:0007669"/>
    <property type="project" value="UniProtKB-UniRule"/>
</dbReference>
<feature type="active site" description="GMP-histidine intermediate" evidence="15">
    <location>
        <position position="48"/>
    </location>
</feature>